<dbReference type="Proteomes" id="UP000326759">
    <property type="component" value="Unassembled WGS sequence"/>
</dbReference>
<dbReference type="AlphaFoldDB" id="A0A5N5SW55"/>
<evidence type="ECO:0000256" key="1">
    <source>
        <dbReference type="SAM" id="Phobius"/>
    </source>
</evidence>
<gene>
    <name evidence="2" type="ORF">Anas_06990</name>
</gene>
<evidence type="ECO:0000313" key="3">
    <source>
        <dbReference type="Proteomes" id="UP000326759"/>
    </source>
</evidence>
<keyword evidence="1" id="KW-0472">Membrane</keyword>
<accession>A0A5N5SW55</accession>
<name>A0A5N5SW55_9CRUS</name>
<feature type="transmembrane region" description="Helical" evidence="1">
    <location>
        <begin position="68"/>
        <end position="88"/>
    </location>
</feature>
<keyword evidence="1" id="KW-0812">Transmembrane</keyword>
<proteinExistence type="predicted"/>
<protein>
    <submittedName>
        <fullName evidence="2">Uncharacterized protein</fullName>
    </submittedName>
</protein>
<keyword evidence="3" id="KW-1185">Reference proteome</keyword>
<dbReference type="EMBL" id="SEYY01019268">
    <property type="protein sequence ID" value="KAB7498454.1"/>
    <property type="molecule type" value="Genomic_DNA"/>
</dbReference>
<keyword evidence="1" id="KW-1133">Transmembrane helix</keyword>
<sequence>MTIDNSYFKKSLNEKFSPSHVTVNTLENSNSVEIYIHCNIVVYINTNLMKTCPEKKGNINADITLLSIWWFFWLRFGGGFACWVFSILDHQKVLFD</sequence>
<evidence type="ECO:0000313" key="2">
    <source>
        <dbReference type="EMBL" id="KAB7498454.1"/>
    </source>
</evidence>
<organism evidence="2 3">
    <name type="scientific">Armadillidium nasatum</name>
    <dbReference type="NCBI Taxonomy" id="96803"/>
    <lineage>
        <taxon>Eukaryota</taxon>
        <taxon>Metazoa</taxon>
        <taxon>Ecdysozoa</taxon>
        <taxon>Arthropoda</taxon>
        <taxon>Crustacea</taxon>
        <taxon>Multicrustacea</taxon>
        <taxon>Malacostraca</taxon>
        <taxon>Eumalacostraca</taxon>
        <taxon>Peracarida</taxon>
        <taxon>Isopoda</taxon>
        <taxon>Oniscidea</taxon>
        <taxon>Crinocheta</taxon>
        <taxon>Armadillidiidae</taxon>
        <taxon>Armadillidium</taxon>
    </lineage>
</organism>
<reference evidence="2 3" key="1">
    <citation type="journal article" date="2019" name="PLoS Biol.">
        <title>Sex chromosomes control vertical transmission of feminizing Wolbachia symbionts in an isopod.</title>
        <authorList>
            <person name="Becking T."/>
            <person name="Chebbi M.A."/>
            <person name="Giraud I."/>
            <person name="Moumen B."/>
            <person name="Laverre T."/>
            <person name="Caubet Y."/>
            <person name="Peccoud J."/>
            <person name="Gilbert C."/>
            <person name="Cordaux R."/>
        </authorList>
    </citation>
    <scope>NUCLEOTIDE SEQUENCE [LARGE SCALE GENOMIC DNA]</scope>
    <source>
        <strain evidence="2">ANa2</strain>
        <tissue evidence="2">Whole body excluding digestive tract and cuticle</tissue>
    </source>
</reference>
<comment type="caution">
    <text evidence="2">The sequence shown here is derived from an EMBL/GenBank/DDBJ whole genome shotgun (WGS) entry which is preliminary data.</text>
</comment>